<evidence type="ECO:0000313" key="3">
    <source>
        <dbReference type="Proteomes" id="UP000886749"/>
    </source>
</evidence>
<keyword evidence="1" id="KW-1133">Transmembrane helix</keyword>
<reference evidence="2" key="1">
    <citation type="submission" date="2020-10" db="EMBL/GenBank/DDBJ databases">
        <authorList>
            <person name="Gilroy R."/>
        </authorList>
    </citation>
    <scope>NUCLEOTIDE SEQUENCE</scope>
    <source>
        <strain evidence="2">CHK184-25365</strain>
    </source>
</reference>
<proteinExistence type="predicted"/>
<evidence type="ECO:0000313" key="2">
    <source>
        <dbReference type="EMBL" id="HIR40867.1"/>
    </source>
</evidence>
<dbReference type="EMBL" id="DVGY01000079">
    <property type="protein sequence ID" value="HIR40867.1"/>
    <property type="molecule type" value="Genomic_DNA"/>
</dbReference>
<reference evidence="2" key="2">
    <citation type="journal article" date="2021" name="PeerJ">
        <title>Extensive microbial diversity within the chicken gut microbiome revealed by metagenomics and culture.</title>
        <authorList>
            <person name="Gilroy R."/>
            <person name="Ravi A."/>
            <person name="Getino M."/>
            <person name="Pursley I."/>
            <person name="Horton D.L."/>
            <person name="Alikhan N.F."/>
            <person name="Baker D."/>
            <person name="Gharbi K."/>
            <person name="Hall N."/>
            <person name="Watson M."/>
            <person name="Adriaenssens E.M."/>
            <person name="Foster-Nyarko E."/>
            <person name="Jarju S."/>
            <person name="Secka A."/>
            <person name="Antonio M."/>
            <person name="Oren A."/>
            <person name="Chaudhuri R.R."/>
            <person name="La Ragione R."/>
            <person name="Hildebrand F."/>
            <person name="Pallen M.J."/>
        </authorList>
    </citation>
    <scope>NUCLEOTIDE SEQUENCE</scope>
    <source>
        <strain evidence="2">CHK184-25365</strain>
    </source>
</reference>
<keyword evidence="1" id="KW-0812">Transmembrane</keyword>
<dbReference type="PROSITE" id="PS51257">
    <property type="entry name" value="PROKAR_LIPOPROTEIN"/>
    <property type="match status" value="1"/>
</dbReference>
<comment type="caution">
    <text evidence="2">The sequence shown here is derived from an EMBL/GenBank/DDBJ whole genome shotgun (WGS) entry which is preliminary data.</text>
</comment>
<dbReference type="AlphaFoldDB" id="A0A9D1AI50"/>
<dbReference type="Proteomes" id="UP000886749">
    <property type="component" value="Unassembled WGS sequence"/>
</dbReference>
<accession>A0A9D1AI50</accession>
<keyword evidence="1" id="KW-0472">Membrane</keyword>
<evidence type="ECO:0000256" key="1">
    <source>
        <dbReference type="SAM" id="Phobius"/>
    </source>
</evidence>
<sequence length="160" mass="18696">MTKAKTKTKKIILLVVAILLALLILLGCVILWVPGFWHPIDFFPQYQGILDSPITKMVLRDGGYWVTVTDEDIIDRWEESLQQLQLQKIQTDLNYFIPFRHGCDSEVVVQTEEETYSIHFFDSQQISMGPFYFTPNDWNYFPFEETYDLAVERHGLDDPG</sequence>
<organism evidence="2 3">
    <name type="scientific">Candidatus Egerieicola pullicola</name>
    <dbReference type="NCBI Taxonomy" id="2840775"/>
    <lineage>
        <taxon>Bacteria</taxon>
        <taxon>Bacillati</taxon>
        <taxon>Bacillota</taxon>
        <taxon>Clostridia</taxon>
        <taxon>Eubacteriales</taxon>
        <taxon>Oscillospiraceae</taxon>
        <taxon>Oscillospiraceae incertae sedis</taxon>
        <taxon>Candidatus Egerieicola</taxon>
    </lineage>
</organism>
<protein>
    <submittedName>
        <fullName evidence="2">Uncharacterized protein</fullName>
    </submittedName>
</protein>
<feature type="transmembrane region" description="Helical" evidence="1">
    <location>
        <begin position="12"/>
        <end position="37"/>
    </location>
</feature>
<gene>
    <name evidence="2" type="ORF">IAB36_03460</name>
</gene>
<name>A0A9D1AI50_9FIRM</name>